<evidence type="ECO:0000313" key="9">
    <source>
        <dbReference type="EMBL" id="KXP15027.1"/>
    </source>
</evidence>
<keyword evidence="3" id="KW-0285">Flavoprotein</keyword>
<proteinExistence type="inferred from homology"/>
<evidence type="ECO:0000313" key="8">
    <source>
        <dbReference type="EMBL" id="KXP01290.1"/>
    </source>
</evidence>
<dbReference type="AlphaFoldDB" id="A0A138AX33"/>
<evidence type="ECO:0000256" key="3">
    <source>
        <dbReference type="ARBA" id="ARBA00022630"/>
    </source>
</evidence>
<comment type="similarity">
    <text evidence="2">Belongs to the FAD-binding monooxygenase family.</text>
</comment>
<evidence type="ECO:0000313" key="11">
    <source>
        <dbReference type="Proteomes" id="UP000070409"/>
    </source>
</evidence>
<evidence type="ECO:0000256" key="1">
    <source>
        <dbReference type="ARBA" id="ARBA00001974"/>
    </source>
</evidence>
<keyword evidence="5" id="KW-0521">NADP</keyword>
<evidence type="ECO:0000256" key="2">
    <source>
        <dbReference type="ARBA" id="ARBA00010139"/>
    </source>
</evidence>
<evidence type="ECO:0000313" key="10">
    <source>
        <dbReference type="Proteomes" id="UP000070258"/>
    </source>
</evidence>
<dbReference type="Proteomes" id="UP000070258">
    <property type="component" value="Unassembled WGS sequence"/>
</dbReference>
<accession>A0A138AX33</accession>
<dbReference type="EMBL" id="LSRF01000001">
    <property type="protein sequence ID" value="KXP15027.1"/>
    <property type="molecule type" value="Genomic_DNA"/>
</dbReference>
<keyword evidence="7 9" id="KW-0503">Monooxygenase</keyword>
<keyword evidence="6" id="KW-0560">Oxidoreductase</keyword>
<evidence type="ECO:0000256" key="4">
    <source>
        <dbReference type="ARBA" id="ARBA00022827"/>
    </source>
</evidence>
<dbReference type="STRING" id="239498.AXK60_03970"/>
<comment type="cofactor">
    <cofactor evidence="1">
        <name>FAD</name>
        <dbReference type="ChEBI" id="CHEBI:57692"/>
    </cofactor>
</comment>
<dbReference type="Gene3D" id="3.50.50.60">
    <property type="entry name" value="FAD/NAD(P)-binding domain"/>
    <property type="match status" value="2"/>
</dbReference>
<dbReference type="PANTHER" id="PTHR43098:SF3">
    <property type="entry name" value="L-ORNITHINE N(5)-MONOOXYGENASE-RELATED"/>
    <property type="match status" value="1"/>
</dbReference>
<dbReference type="InterPro" id="IPR036188">
    <property type="entry name" value="FAD/NAD-bd_sf"/>
</dbReference>
<evidence type="ECO:0000256" key="5">
    <source>
        <dbReference type="ARBA" id="ARBA00022857"/>
    </source>
</evidence>
<dbReference type="EMBL" id="LSRE01000001">
    <property type="protein sequence ID" value="KXP01290.1"/>
    <property type="molecule type" value="Genomic_DNA"/>
</dbReference>
<dbReference type="Pfam" id="PF13738">
    <property type="entry name" value="Pyr_redox_3"/>
    <property type="match status" value="1"/>
</dbReference>
<keyword evidence="11" id="KW-1185">Reference proteome</keyword>
<organism evidence="9 10">
    <name type="scientific">Tsukamurella pseudospumae</name>
    <dbReference type="NCBI Taxonomy" id="239498"/>
    <lineage>
        <taxon>Bacteria</taxon>
        <taxon>Bacillati</taxon>
        <taxon>Actinomycetota</taxon>
        <taxon>Actinomycetes</taxon>
        <taxon>Mycobacteriales</taxon>
        <taxon>Tsukamurellaceae</taxon>
        <taxon>Tsukamurella</taxon>
    </lineage>
</organism>
<comment type="caution">
    <text evidence="9">The sequence shown here is derived from an EMBL/GenBank/DDBJ whole genome shotgun (WGS) entry which is preliminary data.</text>
</comment>
<dbReference type="OrthoDB" id="5168853at2"/>
<evidence type="ECO:0000256" key="7">
    <source>
        <dbReference type="ARBA" id="ARBA00023033"/>
    </source>
</evidence>
<name>A0A138AX33_9ACTN</name>
<dbReference type="InterPro" id="IPR050775">
    <property type="entry name" value="FAD-binding_Monooxygenases"/>
</dbReference>
<protein>
    <submittedName>
        <fullName evidence="9">Monooxygenase</fullName>
    </submittedName>
</protein>
<sequence length="502" mass="54808">MSIVPDASPAFIPHHEIVIVGAGFSGIGTAIALIRAGFDDLLLVDDAAGPGGTWHWNTYPGVAVDIPSFSYQFSFAQRSGWSRSYAPGRELRDYAEQIVDEYGLEPKMRFDTRVHEASFDEATSLWTIATSTGEITARWLIHAGGPLSQPKLPDIEGIDSFTDDTMHTSRWDHEVSTAGKRVGIIGTGATAVQVIPEIAADTAHLTVFQRTPIWCLPKPDFPLGRVGRAGLAAIPGMRQAARLASQAFVEATFPVLAHFHRWIPGTDALEVAARSYIRSQVSDPATRGKLTPAYALGCKRPSFHNSYLSTFNRPNVALETTSIEAITPTGIRTTDGTEHPLDVLILATGFKVTDKDALPTYRLTTADGTDLADHWESERFRSYQGVATAGFPNFFTVFGPYGYNGASFFTLVENSAAHIVRVLDEARRRDAITAEVTTTAQDAYMESILARGPLQVFSNPTCASANSYYFTKNGDVPFRASTTLEAAWHSRRFPLSDYAFSN</sequence>
<gene>
    <name evidence="9" type="ORF">AXK60_03970</name>
    <name evidence="8" type="ORF">AXK61_00250</name>
</gene>
<dbReference type="SUPFAM" id="SSF51905">
    <property type="entry name" value="FAD/NAD(P)-binding domain"/>
    <property type="match status" value="1"/>
</dbReference>
<dbReference type="Proteomes" id="UP000070409">
    <property type="component" value="Unassembled WGS sequence"/>
</dbReference>
<reference evidence="8 11" key="1">
    <citation type="submission" date="2016-02" db="EMBL/GenBank/DDBJ databases">
        <authorList>
            <person name="Teng J.L."/>
            <person name="Tang Y."/>
            <person name="Huang Y."/>
            <person name="Guo F."/>
            <person name="Wei W."/>
            <person name="Chen J.H."/>
            <person name="Wong S.Y."/>
            <person name="Lau S.K."/>
            <person name="Woo P.C."/>
        </authorList>
    </citation>
    <scope>NUCLEOTIDE SEQUENCE [LARGE SCALE GENOMIC DNA]</scope>
    <source>
        <strain evidence="8 11">JCM 13375</strain>
    </source>
</reference>
<keyword evidence="4" id="KW-0274">FAD</keyword>
<dbReference type="GO" id="GO:0016709">
    <property type="term" value="F:oxidoreductase activity, acting on paired donors, with incorporation or reduction of molecular oxygen, NAD(P)H as one donor, and incorporation of one atom of oxygen"/>
    <property type="evidence" value="ECO:0007669"/>
    <property type="project" value="UniProtKB-ARBA"/>
</dbReference>
<reference evidence="10" key="3">
    <citation type="submission" date="2016-02" db="EMBL/GenBank/DDBJ databases">
        <authorList>
            <person name="Wen L."/>
            <person name="He K."/>
            <person name="Yang H."/>
        </authorList>
    </citation>
    <scope>NUCLEOTIDE SEQUENCE [LARGE SCALE GENOMIC DNA]</scope>
    <source>
        <strain evidence="10">JCM 15929</strain>
    </source>
</reference>
<reference evidence="9" key="2">
    <citation type="submission" date="2016-02" db="EMBL/GenBank/DDBJ databases">
        <authorList>
            <person name="Teng J.L."/>
            <person name="Yang Y."/>
            <person name="Huang Y."/>
            <person name="Guo F."/>
            <person name="Wei W."/>
            <person name="Chen J.H."/>
            <person name="Wong S.Y."/>
            <person name="Lau S.K."/>
            <person name="Woo P.C."/>
        </authorList>
    </citation>
    <scope>NUCLEOTIDE SEQUENCE</scope>
    <source>
        <strain evidence="9">JCM 15929</strain>
    </source>
</reference>
<evidence type="ECO:0000256" key="6">
    <source>
        <dbReference type="ARBA" id="ARBA00023002"/>
    </source>
</evidence>
<dbReference type="PANTHER" id="PTHR43098">
    <property type="entry name" value="L-ORNITHINE N(5)-MONOOXYGENASE-RELATED"/>
    <property type="match status" value="1"/>
</dbReference>